<keyword evidence="10" id="KW-1185">Reference proteome</keyword>
<proteinExistence type="inferred from homology"/>
<dbReference type="Proteomes" id="UP000657177">
    <property type="component" value="Unassembled WGS sequence"/>
</dbReference>
<comment type="caution">
    <text evidence="9">The sequence shown here is derived from an EMBL/GenBank/DDBJ whole genome shotgun (WGS) entry which is preliminary data.</text>
</comment>
<evidence type="ECO:0000256" key="4">
    <source>
        <dbReference type="ARBA" id="ARBA00022692"/>
    </source>
</evidence>
<keyword evidence="4 7" id="KW-0812">Transmembrane</keyword>
<evidence type="ECO:0000313" key="10">
    <source>
        <dbReference type="Proteomes" id="UP000657177"/>
    </source>
</evidence>
<reference evidence="9" key="1">
    <citation type="submission" date="2020-06" db="EMBL/GenBank/DDBJ databases">
        <title>Novel chitinolytic bacterium.</title>
        <authorList>
            <person name="Ungkulpasvich U."/>
            <person name="Kosugi A."/>
            <person name="Uke A."/>
        </authorList>
    </citation>
    <scope>NUCLEOTIDE SEQUENCE</scope>
    <source>
        <strain evidence="9">UUS1-1</strain>
    </source>
</reference>
<evidence type="ECO:0000256" key="7">
    <source>
        <dbReference type="RuleBase" id="RU363032"/>
    </source>
</evidence>
<dbReference type="CDD" id="cd06261">
    <property type="entry name" value="TM_PBP2"/>
    <property type="match status" value="1"/>
</dbReference>
<sequence>MLFVHAIPIIWGAYISLLDLNVYTLAQWTKAPFVGFENFSKIFSGQFAVGAKYLRSIYTVIIYGLVTIPAGYLIGLAVALLLNRKFVGRTYVRGLILLPYITPDSVAYNVWRFIFQARIGLVNKYLLKLGLVKEPLIWLVGDRALFAVIVASIWKGWPFACLILLAGLQGIPLELYEVAKIDGATPWQQFKHVTFPLLLPVTKTLLVLNVIWNFHAFNQFYIMLGSDPGKAHVPSTFILQEAFSNLNYGMGSAMSVVLMGIILILTVFALRIKRGAGHES</sequence>
<evidence type="ECO:0000259" key="8">
    <source>
        <dbReference type="PROSITE" id="PS50928"/>
    </source>
</evidence>
<evidence type="ECO:0000256" key="6">
    <source>
        <dbReference type="ARBA" id="ARBA00023136"/>
    </source>
</evidence>
<evidence type="ECO:0000256" key="1">
    <source>
        <dbReference type="ARBA" id="ARBA00004651"/>
    </source>
</evidence>
<dbReference type="InterPro" id="IPR000515">
    <property type="entry name" value="MetI-like"/>
</dbReference>
<name>A0A8J6HQZ3_9FIRM</name>
<dbReference type="PROSITE" id="PS50928">
    <property type="entry name" value="ABC_TM1"/>
    <property type="match status" value="1"/>
</dbReference>
<evidence type="ECO:0000256" key="5">
    <source>
        <dbReference type="ARBA" id="ARBA00022989"/>
    </source>
</evidence>
<feature type="transmembrane region" description="Helical" evidence="7">
    <location>
        <begin position="94"/>
        <end position="115"/>
    </location>
</feature>
<dbReference type="EMBL" id="JAAKDE010000004">
    <property type="protein sequence ID" value="MBA2132441.1"/>
    <property type="molecule type" value="Genomic_DNA"/>
</dbReference>
<keyword evidence="5 7" id="KW-1133">Transmembrane helix</keyword>
<feature type="transmembrane region" description="Helical" evidence="7">
    <location>
        <begin position="248"/>
        <end position="270"/>
    </location>
</feature>
<feature type="transmembrane region" description="Helical" evidence="7">
    <location>
        <begin position="197"/>
        <end position="217"/>
    </location>
</feature>
<dbReference type="PANTHER" id="PTHR43227:SF11">
    <property type="entry name" value="BLL4140 PROTEIN"/>
    <property type="match status" value="1"/>
</dbReference>
<feature type="domain" description="ABC transmembrane type-1" evidence="8">
    <location>
        <begin position="57"/>
        <end position="269"/>
    </location>
</feature>
<keyword evidence="2 7" id="KW-0813">Transport</keyword>
<gene>
    <name evidence="9" type="ORF">G5B42_02630</name>
</gene>
<accession>A0A8J6HQZ3</accession>
<dbReference type="GO" id="GO:0055085">
    <property type="term" value="P:transmembrane transport"/>
    <property type="evidence" value="ECO:0007669"/>
    <property type="project" value="InterPro"/>
</dbReference>
<evidence type="ECO:0000256" key="3">
    <source>
        <dbReference type="ARBA" id="ARBA00022475"/>
    </source>
</evidence>
<dbReference type="GO" id="GO:0005886">
    <property type="term" value="C:plasma membrane"/>
    <property type="evidence" value="ECO:0007669"/>
    <property type="project" value="UniProtKB-SubCell"/>
</dbReference>
<comment type="similarity">
    <text evidence="7">Belongs to the binding-protein-dependent transport system permease family.</text>
</comment>
<dbReference type="PANTHER" id="PTHR43227">
    <property type="entry name" value="BLL4140 PROTEIN"/>
    <property type="match status" value="1"/>
</dbReference>
<comment type="subcellular location">
    <subcellularLocation>
        <location evidence="1 7">Cell membrane</location>
        <topology evidence="1 7">Multi-pass membrane protein</topology>
    </subcellularLocation>
</comment>
<keyword evidence="3" id="KW-1003">Cell membrane</keyword>
<dbReference type="Gene3D" id="1.10.3720.10">
    <property type="entry name" value="MetI-like"/>
    <property type="match status" value="1"/>
</dbReference>
<organism evidence="9 10">
    <name type="scientific">Capillibacterium thermochitinicola</name>
    <dbReference type="NCBI Taxonomy" id="2699427"/>
    <lineage>
        <taxon>Bacteria</taxon>
        <taxon>Bacillati</taxon>
        <taxon>Bacillota</taxon>
        <taxon>Capillibacterium</taxon>
    </lineage>
</organism>
<evidence type="ECO:0000256" key="2">
    <source>
        <dbReference type="ARBA" id="ARBA00022448"/>
    </source>
</evidence>
<dbReference type="SUPFAM" id="SSF161098">
    <property type="entry name" value="MetI-like"/>
    <property type="match status" value="1"/>
</dbReference>
<protein>
    <submittedName>
        <fullName evidence="9">Sugar ABC transporter permease</fullName>
    </submittedName>
</protein>
<feature type="transmembrane region" description="Helical" evidence="7">
    <location>
        <begin position="60"/>
        <end position="82"/>
    </location>
</feature>
<evidence type="ECO:0000313" key="9">
    <source>
        <dbReference type="EMBL" id="MBA2132441.1"/>
    </source>
</evidence>
<keyword evidence="6 7" id="KW-0472">Membrane</keyword>
<dbReference type="AlphaFoldDB" id="A0A8J6HQZ3"/>
<dbReference type="InterPro" id="IPR035906">
    <property type="entry name" value="MetI-like_sf"/>
</dbReference>
<dbReference type="InterPro" id="IPR050809">
    <property type="entry name" value="UgpAE/MalFG_permease"/>
</dbReference>
<dbReference type="Pfam" id="PF00528">
    <property type="entry name" value="BPD_transp_1"/>
    <property type="match status" value="1"/>
</dbReference>